<evidence type="ECO:0000256" key="7">
    <source>
        <dbReference type="PROSITE-ProRule" id="PRU01360"/>
    </source>
</evidence>
<evidence type="ECO:0000256" key="5">
    <source>
        <dbReference type="ARBA" id="ARBA00023136"/>
    </source>
</evidence>
<dbReference type="Gene3D" id="2.170.130.10">
    <property type="entry name" value="TonB-dependent receptor, plug domain"/>
    <property type="match status" value="1"/>
</dbReference>
<comment type="caution">
    <text evidence="10">The sequence shown here is derived from an EMBL/GenBank/DDBJ whole genome shotgun (WGS) entry which is preliminary data.</text>
</comment>
<keyword evidence="4 7" id="KW-0812">Transmembrane</keyword>
<dbReference type="InterPro" id="IPR011662">
    <property type="entry name" value="Secretin/TonB_short_N"/>
</dbReference>
<protein>
    <submittedName>
        <fullName evidence="10">TonB-dependent receptor</fullName>
    </submittedName>
</protein>
<dbReference type="InterPro" id="IPR023996">
    <property type="entry name" value="TonB-dep_OMP_SusC/RagA"/>
</dbReference>
<accession>A0ABP8A5Y4</accession>
<dbReference type="InterPro" id="IPR008969">
    <property type="entry name" value="CarboxyPept-like_regulatory"/>
</dbReference>
<evidence type="ECO:0000256" key="6">
    <source>
        <dbReference type="ARBA" id="ARBA00023237"/>
    </source>
</evidence>
<dbReference type="NCBIfam" id="TIGR04057">
    <property type="entry name" value="SusC_RagA_signa"/>
    <property type="match status" value="1"/>
</dbReference>
<comment type="subcellular location">
    <subcellularLocation>
        <location evidence="1 7">Cell outer membrane</location>
        <topology evidence="1 7">Multi-pass membrane protein</topology>
    </subcellularLocation>
</comment>
<dbReference type="Gene3D" id="2.40.170.20">
    <property type="entry name" value="TonB-dependent receptor, beta-barrel domain"/>
    <property type="match status" value="1"/>
</dbReference>
<evidence type="ECO:0000313" key="11">
    <source>
        <dbReference type="Proteomes" id="UP001500167"/>
    </source>
</evidence>
<dbReference type="Pfam" id="PF07715">
    <property type="entry name" value="Plug"/>
    <property type="match status" value="1"/>
</dbReference>
<dbReference type="InterPro" id="IPR023997">
    <property type="entry name" value="TonB-dep_OMP_SusC/RagA_CS"/>
</dbReference>
<dbReference type="EMBL" id="BAAAZK010000007">
    <property type="protein sequence ID" value="GAA4178597.1"/>
    <property type="molecule type" value="Genomic_DNA"/>
</dbReference>
<dbReference type="InterPro" id="IPR039426">
    <property type="entry name" value="TonB-dep_rcpt-like"/>
</dbReference>
<dbReference type="Pfam" id="PF13715">
    <property type="entry name" value="CarbopepD_reg_2"/>
    <property type="match status" value="1"/>
</dbReference>
<keyword evidence="11" id="KW-1185">Reference proteome</keyword>
<dbReference type="Pfam" id="PF07660">
    <property type="entry name" value="STN"/>
    <property type="match status" value="1"/>
</dbReference>
<evidence type="ECO:0000256" key="4">
    <source>
        <dbReference type="ARBA" id="ARBA00022692"/>
    </source>
</evidence>
<gene>
    <name evidence="10" type="ORF">GCM10022218_29670</name>
</gene>
<evidence type="ECO:0000259" key="9">
    <source>
        <dbReference type="Pfam" id="PF07715"/>
    </source>
</evidence>
<dbReference type="Gene3D" id="3.55.50.30">
    <property type="match status" value="1"/>
</dbReference>
<evidence type="ECO:0000313" key="10">
    <source>
        <dbReference type="EMBL" id="GAA4178597.1"/>
    </source>
</evidence>
<feature type="domain" description="TonB-dependent receptor plug" evidence="9">
    <location>
        <begin position="185"/>
        <end position="290"/>
    </location>
</feature>
<name>A0ABP8A5Y4_9SPHI</name>
<evidence type="ECO:0000259" key="8">
    <source>
        <dbReference type="Pfam" id="PF07660"/>
    </source>
</evidence>
<keyword evidence="6 7" id="KW-0998">Cell outer membrane</keyword>
<dbReference type="InterPro" id="IPR037066">
    <property type="entry name" value="Plug_dom_sf"/>
</dbReference>
<proteinExistence type="inferred from homology"/>
<dbReference type="NCBIfam" id="TIGR04056">
    <property type="entry name" value="OMP_RagA_SusC"/>
    <property type="match status" value="1"/>
</dbReference>
<reference evidence="11" key="1">
    <citation type="journal article" date="2019" name="Int. J. Syst. Evol. Microbiol.">
        <title>The Global Catalogue of Microorganisms (GCM) 10K type strain sequencing project: providing services to taxonomists for standard genome sequencing and annotation.</title>
        <authorList>
            <consortium name="The Broad Institute Genomics Platform"/>
            <consortium name="The Broad Institute Genome Sequencing Center for Infectious Disease"/>
            <person name="Wu L."/>
            <person name="Ma J."/>
        </authorList>
    </citation>
    <scope>NUCLEOTIDE SEQUENCE [LARGE SCALE GENOMIC DNA]</scope>
    <source>
        <strain evidence="11">JCM 16722</strain>
    </source>
</reference>
<keyword evidence="10" id="KW-0675">Receptor</keyword>
<dbReference type="Proteomes" id="UP001500167">
    <property type="component" value="Unassembled WGS sequence"/>
</dbReference>
<evidence type="ECO:0000256" key="3">
    <source>
        <dbReference type="ARBA" id="ARBA00022452"/>
    </source>
</evidence>
<dbReference type="InterPro" id="IPR036942">
    <property type="entry name" value="Beta-barrel_TonB_sf"/>
</dbReference>
<comment type="similarity">
    <text evidence="7">Belongs to the TonB-dependent receptor family.</text>
</comment>
<feature type="domain" description="Secretin/TonB short N-terminal" evidence="8">
    <location>
        <begin position="34"/>
        <end position="84"/>
    </location>
</feature>
<dbReference type="SUPFAM" id="SSF56935">
    <property type="entry name" value="Porins"/>
    <property type="match status" value="1"/>
</dbReference>
<evidence type="ECO:0000256" key="2">
    <source>
        <dbReference type="ARBA" id="ARBA00022448"/>
    </source>
</evidence>
<keyword evidence="3 7" id="KW-1134">Transmembrane beta strand</keyword>
<dbReference type="InterPro" id="IPR012910">
    <property type="entry name" value="Plug_dom"/>
</dbReference>
<dbReference type="Gene3D" id="2.60.40.1120">
    <property type="entry name" value="Carboxypeptidase-like, regulatory domain"/>
    <property type="match status" value="1"/>
</dbReference>
<keyword evidence="5 7" id="KW-0472">Membrane</keyword>
<keyword evidence="2 7" id="KW-0813">Transport</keyword>
<evidence type="ECO:0000256" key="1">
    <source>
        <dbReference type="ARBA" id="ARBA00004571"/>
    </source>
</evidence>
<sequence length="1152" mass="129319">MQVAARTNGQTVSVSGKNLKLTVVLDKLSEQSNFDILYNSKDMESAGTVSIEMKNVSLNTVLDYCLKNRPFRYQIKNNTIVIQSTKANNRLQRSISGRVLDDNGKPLAGAGIILLDCNIRTATDQNGYFRLTNIPGEVSKLQVSYVGKRRVILNIKPEMGDIVLEGNNSELDEVLINTGYQRLPKERAAGAFDIISGKKIENKIQTNVLERLEGMAPGLMLINGRDGSGDALTIRGVSTLFGTARPLIVVDNFPIEGDINSINPNDVESISVLKDAAAASIWGARAANGVIVITTKRGRAGEAQFQYTNSFQFEPKPNIDYLNRLGAADDIAIESKLIPRTAAFEQSLRRGYRDISKFTQLLMDSLTGRISAGQFQDQVALLAGLDNTQQIKDLLMQKPFLQNHSLAVNGAADKFNYYGSINFTDRKGYDLKEWSKNYSIFLKTNIQLARKLQLGISSNFTFGNGSQSPVPALGIFGLKPYEMLQNDEGLPLAINRAAGSAGQSPSNSYTIAQRRAWGLEDEAYYPLRELDRTELSNRNNNSRIQAELNYKLDGGIGFNVSYQLEKGNAYNREYAHPDQANLVKVINDYVTPVLGADNQVRVNPDGTLFTPVFNIPQGGKLDETRTDYNSYVIRGWMDLNKTFGEHQVSGILGLENQQVQTTGSTLTKYGYDDNSLNFVQLDYQRLQQVTPILQTISGVQTDFPSRDALSYLENRFVSAFANASYTYKNRYTYTGSIRLDQTNLFGTDKRYRYSPMWSSGLSWNIGQEDFIKSMPVIDELILRATYGINGNIPKNSGPFMIAQADIHFRTLLPSLNITVPENNALRWEKTAVTNFGIDLAMYRHRIRLKADYYLRRSSNLLGDEQINPTYGFETAQLNTASMNNDGFEILLTTQNIKKQNFGWTTTFMFARNNNKITKVHLSSSYTNPRTIASGTPYFEGRPYGALYSVRYGGLTADRGQLQILNEHGEIEPDRLTDNIALAYYSGNRRPVSNGAFTNNFRFKSFELNAMFIFYLGHVMRQNMPAAYYGTESKDGRLADAWKKPGDEQHTIIPNVVLDNANYYTYTYYRNFLDVNVFDAGYAKLRELILTYNMPMKLLGRQRYIKALQINLQGRNLWTIRKNKLGIDPEAFSGGTRTLPISPTYAFGVNLKF</sequence>
<dbReference type="SUPFAM" id="SSF49464">
    <property type="entry name" value="Carboxypeptidase regulatory domain-like"/>
    <property type="match status" value="1"/>
</dbReference>
<dbReference type="PROSITE" id="PS52016">
    <property type="entry name" value="TONB_DEPENDENT_REC_3"/>
    <property type="match status" value="1"/>
</dbReference>
<organism evidence="10 11">
    <name type="scientific">Sphingobacterium ginsenosidimutans</name>
    <dbReference type="NCBI Taxonomy" id="687845"/>
    <lineage>
        <taxon>Bacteria</taxon>
        <taxon>Pseudomonadati</taxon>
        <taxon>Bacteroidota</taxon>
        <taxon>Sphingobacteriia</taxon>
        <taxon>Sphingobacteriales</taxon>
        <taxon>Sphingobacteriaceae</taxon>
        <taxon>Sphingobacterium</taxon>
    </lineage>
</organism>